<dbReference type="PRINTS" id="PR00690">
    <property type="entry name" value="ADHESNFAMILY"/>
</dbReference>
<dbReference type="Gene3D" id="3.40.50.1980">
    <property type="entry name" value="Nitrogenase molybdenum iron protein domain"/>
    <property type="match status" value="2"/>
</dbReference>
<gene>
    <name evidence="5" type="ORF">SAMN04488112_10541</name>
</gene>
<dbReference type="InterPro" id="IPR006127">
    <property type="entry name" value="ZnuA-like"/>
</dbReference>
<keyword evidence="1 3" id="KW-0813">Transport</keyword>
<organism evidence="5 6">
    <name type="scientific">Melghirimyces thermohalophilus</name>
    <dbReference type="NCBI Taxonomy" id="1236220"/>
    <lineage>
        <taxon>Bacteria</taxon>
        <taxon>Bacillati</taxon>
        <taxon>Bacillota</taxon>
        <taxon>Bacilli</taxon>
        <taxon>Bacillales</taxon>
        <taxon>Thermoactinomycetaceae</taxon>
        <taxon>Melghirimyces</taxon>
    </lineage>
</organism>
<dbReference type="Pfam" id="PF01297">
    <property type="entry name" value="ZnuA"/>
    <property type="match status" value="1"/>
</dbReference>
<dbReference type="GO" id="GO:0030001">
    <property type="term" value="P:metal ion transport"/>
    <property type="evidence" value="ECO:0007669"/>
    <property type="project" value="InterPro"/>
</dbReference>
<dbReference type="GO" id="GO:0046872">
    <property type="term" value="F:metal ion binding"/>
    <property type="evidence" value="ECO:0007669"/>
    <property type="project" value="InterPro"/>
</dbReference>
<feature type="chain" id="PRO_5039355154" evidence="4">
    <location>
        <begin position="18"/>
        <end position="312"/>
    </location>
</feature>
<dbReference type="InterPro" id="IPR006129">
    <property type="entry name" value="AdhesinB"/>
</dbReference>
<dbReference type="AlphaFoldDB" id="A0A1G6K2I5"/>
<evidence type="ECO:0000256" key="2">
    <source>
        <dbReference type="ARBA" id="ARBA00022729"/>
    </source>
</evidence>
<sequence length="312" mass="34440">MKRMGLVLLFISLMWVAAGCGDGNKLSNTADGKLQVAASIYPLEFFAEEIGGSKVKVVSLVPAGTDPHQFEPTAKEIAGISATDLFFYNGVGLEGWVDQVKRMLASEGIRFVNTTEGISLIHADGHAHSGEHNHAHGEDDPHVWLDPHRAKQQAAVVRDALVQQDPENRKVYEHNYKQLADKLDRLHDTFQQSVDRGDKKVFVVSHAAFGYLADRYGLKQVAVSGIAPSDEPSAREIRDVIHTAREHEVEYILFENLVNPKVAQTVKRELGVGSLTLHTLEGRTKEEIEQGEDYLTLMEKNAKNLGKALGAE</sequence>
<dbReference type="CDD" id="cd01017">
    <property type="entry name" value="AdcA"/>
    <property type="match status" value="1"/>
</dbReference>
<dbReference type="PRINTS" id="PR00691">
    <property type="entry name" value="ADHESINB"/>
</dbReference>
<keyword evidence="2 4" id="KW-0732">Signal</keyword>
<evidence type="ECO:0000256" key="3">
    <source>
        <dbReference type="RuleBase" id="RU003512"/>
    </source>
</evidence>
<dbReference type="InterPro" id="IPR050492">
    <property type="entry name" value="Bact_metal-bind_prot9"/>
</dbReference>
<feature type="signal peptide" evidence="4">
    <location>
        <begin position="1"/>
        <end position="17"/>
    </location>
</feature>
<dbReference type="PANTHER" id="PTHR42953:SF8">
    <property type="entry name" value="ZINT DOMAIN-CONTAINING PROTEIN"/>
    <property type="match status" value="1"/>
</dbReference>
<comment type="similarity">
    <text evidence="3">Belongs to the bacterial solute-binding protein 9 family.</text>
</comment>
<dbReference type="PANTHER" id="PTHR42953">
    <property type="entry name" value="HIGH-AFFINITY ZINC UPTAKE SYSTEM PROTEIN ZNUA-RELATED"/>
    <property type="match status" value="1"/>
</dbReference>
<dbReference type="SUPFAM" id="SSF53807">
    <property type="entry name" value="Helical backbone' metal receptor"/>
    <property type="match status" value="1"/>
</dbReference>
<evidence type="ECO:0000256" key="1">
    <source>
        <dbReference type="ARBA" id="ARBA00022448"/>
    </source>
</evidence>
<dbReference type="GO" id="GO:0007155">
    <property type="term" value="P:cell adhesion"/>
    <property type="evidence" value="ECO:0007669"/>
    <property type="project" value="InterPro"/>
</dbReference>
<accession>A0A1G6K2I5</accession>
<dbReference type="STRING" id="1236220.SAMN04488112_10541"/>
<evidence type="ECO:0000256" key="4">
    <source>
        <dbReference type="SAM" id="SignalP"/>
    </source>
</evidence>
<evidence type="ECO:0000313" key="5">
    <source>
        <dbReference type="EMBL" id="SDC25249.1"/>
    </source>
</evidence>
<dbReference type="Proteomes" id="UP000199387">
    <property type="component" value="Unassembled WGS sequence"/>
</dbReference>
<dbReference type="InterPro" id="IPR006128">
    <property type="entry name" value="Lipoprotein_PsaA-like"/>
</dbReference>
<name>A0A1G6K2I5_9BACL</name>
<protein>
    <submittedName>
        <fullName evidence="5">Zinc transport system substrate-binding protein</fullName>
    </submittedName>
</protein>
<proteinExistence type="inferred from homology"/>
<dbReference type="OrthoDB" id="9810636at2"/>
<reference evidence="5 6" key="1">
    <citation type="submission" date="2016-10" db="EMBL/GenBank/DDBJ databases">
        <authorList>
            <person name="de Groot N.N."/>
        </authorList>
    </citation>
    <scope>NUCLEOTIDE SEQUENCE [LARGE SCALE GENOMIC DNA]</scope>
    <source>
        <strain evidence="5 6">DSM 45514</strain>
    </source>
</reference>
<evidence type="ECO:0000313" key="6">
    <source>
        <dbReference type="Proteomes" id="UP000199387"/>
    </source>
</evidence>
<dbReference type="PROSITE" id="PS51257">
    <property type="entry name" value="PROKAR_LIPOPROTEIN"/>
    <property type="match status" value="1"/>
</dbReference>
<keyword evidence="6" id="KW-1185">Reference proteome</keyword>
<dbReference type="EMBL" id="FMZA01000005">
    <property type="protein sequence ID" value="SDC25249.1"/>
    <property type="molecule type" value="Genomic_DNA"/>
</dbReference>